<comment type="cofactor">
    <cofactor evidence="1">
        <name>Zn(2+)</name>
        <dbReference type="ChEBI" id="CHEBI:29105"/>
    </cofactor>
</comment>
<evidence type="ECO:0000256" key="5">
    <source>
        <dbReference type="ARBA" id="ARBA00023163"/>
    </source>
</evidence>
<keyword evidence="5" id="KW-0804">Transcription</keyword>
<dbReference type="GO" id="GO:0008168">
    <property type="term" value="F:methyltransferase activity"/>
    <property type="evidence" value="ECO:0007669"/>
    <property type="project" value="UniProtKB-KW"/>
</dbReference>
<dbReference type="AlphaFoldDB" id="A0A8A3PSI6"/>
<keyword evidence="2" id="KW-0489">Methyltransferase</keyword>
<evidence type="ECO:0000256" key="2">
    <source>
        <dbReference type="ARBA" id="ARBA00022603"/>
    </source>
</evidence>
<dbReference type="Proteomes" id="UP000672032">
    <property type="component" value="Chromosome 9"/>
</dbReference>
<evidence type="ECO:0000256" key="3">
    <source>
        <dbReference type="ARBA" id="ARBA00023015"/>
    </source>
</evidence>
<evidence type="ECO:0000313" key="9">
    <source>
        <dbReference type="Proteomes" id="UP000672032"/>
    </source>
</evidence>
<name>A0A8A3PSI6_9HELO</name>
<evidence type="ECO:0000256" key="4">
    <source>
        <dbReference type="ARBA" id="ARBA00023159"/>
    </source>
</evidence>
<feature type="domain" description="HTH araC/xylS-type" evidence="7">
    <location>
        <begin position="124"/>
        <end position="172"/>
    </location>
</feature>
<dbReference type="GO" id="GO:0032259">
    <property type="term" value="P:methylation"/>
    <property type="evidence" value="ECO:0007669"/>
    <property type="project" value="UniProtKB-KW"/>
</dbReference>
<evidence type="ECO:0000259" key="7">
    <source>
        <dbReference type="PROSITE" id="PS01124"/>
    </source>
</evidence>
<dbReference type="Gene3D" id="1.10.10.60">
    <property type="entry name" value="Homeodomain-like"/>
    <property type="match status" value="1"/>
</dbReference>
<dbReference type="GO" id="GO:0008270">
    <property type="term" value="F:zinc ion binding"/>
    <property type="evidence" value="ECO:0007669"/>
    <property type="project" value="InterPro"/>
</dbReference>
<keyword evidence="9" id="KW-1185">Reference proteome</keyword>
<gene>
    <name evidence="8" type="ORF">DSL72_008890</name>
</gene>
<dbReference type="SUPFAM" id="SSF57884">
    <property type="entry name" value="Ada DNA repair protein, N-terminal domain (N-Ada 10)"/>
    <property type="match status" value="1"/>
</dbReference>
<dbReference type="EMBL" id="CP063413">
    <property type="protein sequence ID" value="QSZ37791.1"/>
    <property type="molecule type" value="Genomic_DNA"/>
</dbReference>
<sequence>MSNKRLFLTSSQRHQALVSRDPLAHSSFIYSVITTRIYCRPTCPSRLARRANIIFHENAEEAERDGFRACRRCRPGVDGHGGRVENQGAGGGKGDHEENPAGNSGDPSALDDMGEMGRGKRMADKAMDLIEREVENDGGRWTVKKLAREVGLTESHFCRVFKKETGMTMGEYRMKVVGKKQGEVPESNAILMVGDAALESEGLSDWDLFWENTAQMDILDADLSFPDPDTTILSDSNEYDGMEFLDLECYENR</sequence>
<dbReference type="GO" id="GO:0003700">
    <property type="term" value="F:DNA-binding transcription factor activity"/>
    <property type="evidence" value="ECO:0007669"/>
    <property type="project" value="InterPro"/>
</dbReference>
<protein>
    <recommendedName>
        <fullName evidence="7">HTH araC/xylS-type domain-containing protein</fullName>
    </recommendedName>
</protein>
<dbReference type="InterPro" id="IPR009057">
    <property type="entry name" value="Homeodomain-like_sf"/>
</dbReference>
<keyword evidence="4" id="KW-0010">Activator</keyword>
<dbReference type="Pfam" id="PF00165">
    <property type="entry name" value="HTH_AraC"/>
    <property type="match status" value="1"/>
</dbReference>
<dbReference type="InterPro" id="IPR018060">
    <property type="entry name" value="HTH_AraC"/>
</dbReference>
<evidence type="ECO:0000256" key="6">
    <source>
        <dbReference type="SAM" id="MobiDB-lite"/>
    </source>
</evidence>
<reference evidence="8" key="1">
    <citation type="submission" date="2020-10" db="EMBL/GenBank/DDBJ databases">
        <title>Genome Sequence of Monilinia vaccinii-corymbosi Sheds Light on Mummy Berry Disease Infection of Blueberry and Mating Type.</title>
        <authorList>
            <person name="Yow A.G."/>
            <person name="Zhang Y."/>
            <person name="Bansal K."/>
            <person name="Eacker S.M."/>
            <person name="Sullivan S."/>
            <person name="Liachko I."/>
            <person name="Cubeta M.A."/>
            <person name="Rollins J.A."/>
            <person name="Ashrafi H."/>
        </authorList>
    </citation>
    <scope>NUCLEOTIDE SEQUENCE</scope>
    <source>
        <strain evidence="8">RL-1</strain>
    </source>
</reference>
<keyword evidence="3" id="KW-0805">Transcription regulation</keyword>
<dbReference type="SUPFAM" id="SSF46689">
    <property type="entry name" value="Homeodomain-like"/>
    <property type="match status" value="1"/>
</dbReference>
<dbReference type="InterPro" id="IPR004026">
    <property type="entry name" value="Ada_DNA_repair_Zn-bd"/>
</dbReference>
<keyword evidence="2" id="KW-0808">Transferase</keyword>
<dbReference type="InterPro" id="IPR035451">
    <property type="entry name" value="Ada-like_dom_sf"/>
</dbReference>
<dbReference type="GO" id="GO:0006281">
    <property type="term" value="P:DNA repair"/>
    <property type="evidence" value="ECO:0007669"/>
    <property type="project" value="InterPro"/>
</dbReference>
<evidence type="ECO:0000313" key="8">
    <source>
        <dbReference type="EMBL" id="QSZ37791.1"/>
    </source>
</evidence>
<evidence type="ECO:0000256" key="1">
    <source>
        <dbReference type="ARBA" id="ARBA00001947"/>
    </source>
</evidence>
<dbReference type="GO" id="GO:0043565">
    <property type="term" value="F:sequence-specific DNA binding"/>
    <property type="evidence" value="ECO:0007669"/>
    <property type="project" value="InterPro"/>
</dbReference>
<organism evidence="8 9">
    <name type="scientific">Monilinia vaccinii-corymbosi</name>
    <dbReference type="NCBI Taxonomy" id="61207"/>
    <lineage>
        <taxon>Eukaryota</taxon>
        <taxon>Fungi</taxon>
        <taxon>Dikarya</taxon>
        <taxon>Ascomycota</taxon>
        <taxon>Pezizomycotina</taxon>
        <taxon>Leotiomycetes</taxon>
        <taxon>Helotiales</taxon>
        <taxon>Sclerotiniaceae</taxon>
        <taxon>Monilinia</taxon>
    </lineage>
</organism>
<proteinExistence type="predicted"/>
<dbReference type="PROSITE" id="PS01124">
    <property type="entry name" value="HTH_ARAC_FAMILY_2"/>
    <property type="match status" value="1"/>
</dbReference>
<dbReference type="Gene3D" id="3.40.10.10">
    <property type="entry name" value="DNA Methylphosphotriester Repair Domain"/>
    <property type="match status" value="1"/>
</dbReference>
<feature type="region of interest" description="Disordered" evidence="6">
    <location>
        <begin position="78"/>
        <end position="118"/>
    </location>
</feature>
<dbReference type="OrthoDB" id="2447880at2759"/>
<accession>A0A8A3PSI6</accession>
<dbReference type="Pfam" id="PF02805">
    <property type="entry name" value="Ada_Zn_binding"/>
    <property type="match status" value="1"/>
</dbReference>